<dbReference type="PATRIC" id="fig|36861.3.peg.1467"/>
<evidence type="ECO:0000313" key="2">
    <source>
        <dbReference type="Proteomes" id="UP000064243"/>
    </source>
</evidence>
<dbReference type="OrthoDB" id="8481263at2"/>
<organism evidence="1 2">
    <name type="scientific">Thiobacillus denitrificans</name>
    <dbReference type="NCBI Taxonomy" id="36861"/>
    <lineage>
        <taxon>Bacteria</taxon>
        <taxon>Pseudomonadati</taxon>
        <taxon>Pseudomonadota</taxon>
        <taxon>Betaproteobacteria</taxon>
        <taxon>Nitrosomonadales</taxon>
        <taxon>Thiobacillaceae</taxon>
        <taxon>Thiobacillus</taxon>
    </lineage>
</organism>
<sequence length="122" mass="13976">MRDSKRLLSIFRNLSETRQQALLEYAAFLAGKEGAEIAAAPPTEPLPIPRPEQENVVKAIRRLMQTYPMLERNRIFHEASAQMTRHLIHGVAAVEVIDELEQIFARQYQQHLDALKQDLLSS</sequence>
<comment type="caution">
    <text evidence="1">The sequence shown here is derived from an EMBL/GenBank/DDBJ whole genome shotgun (WGS) entry which is preliminary data.</text>
</comment>
<dbReference type="STRING" id="1123392.GCA_000376425_02611"/>
<reference evidence="1 2" key="1">
    <citation type="journal article" date="2015" name="Appl. Environ. Microbiol.">
        <title>Aerobic and Anaerobic Thiosulfate Oxidation by a Cold-Adapted, Subglacial Chemoautotroph.</title>
        <authorList>
            <person name="Harrold Z.R."/>
            <person name="Skidmore M.L."/>
            <person name="Hamilton T.L."/>
            <person name="Desch L."/>
            <person name="Amada K."/>
            <person name="van Gelder W."/>
            <person name="Glover K."/>
            <person name="Roden E.E."/>
            <person name="Boyd E.S."/>
        </authorList>
    </citation>
    <scope>NUCLEOTIDE SEQUENCE [LARGE SCALE GENOMIC DNA]</scope>
    <source>
        <strain evidence="1 2">RG</strain>
    </source>
</reference>
<evidence type="ECO:0000313" key="1">
    <source>
        <dbReference type="EMBL" id="KVW96161.1"/>
    </source>
</evidence>
<dbReference type="Proteomes" id="UP000064243">
    <property type="component" value="Unassembled WGS sequence"/>
</dbReference>
<accession>A0A106BPC1</accession>
<dbReference type="AlphaFoldDB" id="A0A106BPC1"/>
<protein>
    <recommendedName>
        <fullName evidence="3">Crp/Fnr family transcriptional regulator</fullName>
    </recommendedName>
</protein>
<evidence type="ECO:0008006" key="3">
    <source>
        <dbReference type="Google" id="ProtNLM"/>
    </source>
</evidence>
<dbReference type="RefSeq" id="WP_059755171.1">
    <property type="nucleotide sequence ID" value="NZ_LDUG01000021.1"/>
</dbReference>
<name>A0A106BPC1_THIDE</name>
<dbReference type="EMBL" id="LDUG01000021">
    <property type="protein sequence ID" value="KVW96161.1"/>
    <property type="molecule type" value="Genomic_DNA"/>
</dbReference>
<gene>
    <name evidence="1" type="ORF">ABW22_09060</name>
</gene>
<keyword evidence="2" id="KW-1185">Reference proteome</keyword>
<proteinExistence type="predicted"/>